<gene>
    <name evidence="3" type="ORF">TraAM80_08456</name>
</gene>
<feature type="chain" id="PRO_5018762003" evidence="2">
    <location>
        <begin position="21"/>
        <end position="317"/>
    </location>
</feature>
<evidence type="ECO:0000256" key="1">
    <source>
        <dbReference type="SAM" id="MobiDB-lite"/>
    </source>
</evidence>
<dbReference type="EMBL" id="MKGL01000417">
    <property type="protein sequence ID" value="RNE99015.1"/>
    <property type="molecule type" value="Genomic_DNA"/>
</dbReference>
<dbReference type="OrthoDB" id="271973at2759"/>
<dbReference type="RefSeq" id="XP_029234957.1">
    <property type="nucleotide sequence ID" value="XM_029385207.1"/>
</dbReference>
<evidence type="ECO:0000313" key="4">
    <source>
        <dbReference type="Proteomes" id="UP000283634"/>
    </source>
</evidence>
<evidence type="ECO:0000313" key="3">
    <source>
        <dbReference type="EMBL" id="RNE99015.1"/>
    </source>
</evidence>
<dbReference type="GeneID" id="40332389"/>
<feature type="compositionally biased region" description="Polar residues" evidence="1">
    <location>
        <begin position="191"/>
        <end position="201"/>
    </location>
</feature>
<sequence>MAFCVFVFVVFVWLTGTVEAVDGDIDCGTARACHPWGNTDTENKEQVPCVRGKRMNLRLMLDVAAERADVAAGKAATAVYGFCPVVDQLDVFTLALAPSVATLSATGGLYSLTHNVGQKYLSAYGFGMSNSTLFPQKGHSTGAVVVVGDGMSLCGSPHSVALVHTLLLDIGFHRGRFNYIGARKASPPPNATYSGTSNATRGSHKADNEETEVAVQPAMVGFRPTCDENDECLFDSASICVGDKIGHKNCAKCYDSPSDIMKENLVVWTSYYGTDAHGRPMRSGGLNPLNYRQFAGIRLFRDLEKALKRLKSGSLGW</sequence>
<protein>
    <submittedName>
        <fullName evidence="3">Uncharacterized protein</fullName>
    </submittedName>
</protein>
<dbReference type="OMA" id="RMNLRFM"/>
<name>A0A3R7LKG2_TRYRA</name>
<feature type="region of interest" description="Disordered" evidence="1">
    <location>
        <begin position="188"/>
        <end position="209"/>
    </location>
</feature>
<accession>A0A3R7LKG2</accession>
<proteinExistence type="predicted"/>
<feature type="signal peptide" evidence="2">
    <location>
        <begin position="1"/>
        <end position="20"/>
    </location>
</feature>
<dbReference type="Proteomes" id="UP000283634">
    <property type="component" value="Unassembled WGS sequence"/>
</dbReference>
<dbReference type="AlphaFoldDB" id="A0A3R7LKG2"/>
<organism evidence="3 4">
    <name type="scientific">Trypanosoma rangeli</name>
    <dbReference type="NCBI Taxonomy" id="5698"/>
    <lineage>
        <taxon>Eukaryota</taxon>
        <taxon>Discoba</taxon>
        <taxon>Euglenozoa</taxon>
        <taxon>Kinetoplastea</taxon>
        <taxon>Metakinetoplastina</taxon>
        <taxon>Trypanosomatida</taxon>
        <taxon>Trypanosomatidae</taxon>
        <taxon>Trypanosoma</taxon>
        <taxon>Herpetosoma</taxon>
    </lineage>
</organism>
<keyword evidence="4" id="KW-1185">Reference proteome</keyword>
<reference evidence="3 4" key="1">
    <citation type="journal article" date="2018" name="BMC Genomics">
        <title>Genomic comparison of Trypanosoma conorhini and Trypanosoma rangeli to Trypanosoma cruzi strains of high and low virulence.</title>
        <authorList>
            <person name="Bradwell K.R."/>
            <person name="Koparde V.N."/>
            <person name="Matveyev A.V."/>
            <person name="Serrano M.G."/>
            <person name="Alves J.M."/>
            <person name="Parikh H."/>
            <person name="Huang B."/>
            <person name="Lee V."/>
            <person name="Espinosa-Alvarez O."/>
            <person name="Ortiz P.A."/>
            <person name="Costa-Martins A.G."/>
            <person name="Teixeira M.M."/>
            <person name="Buck G.A."/>
        </authorList>
    </citation>
    <scope>NUCLEOTIDE SEQUENCE [LARGE SCALE GENOMIC DNA]</scope>
    <source>
        <strain evidence="3 4">AM80</strain>
    </source>
</reference>
<evidence type="ECO:0000256" key="2">
    <source>
        <dbReference type="SAM" id="SignalP"/>
    </source>
</evidence>
<keyword evidence="2" id="KW-0732">Signal</keyword>
<comment type="caution">
    <text evidence="3">The sequence shown here is derived from an EMBL/GenBank/DDBJ whole genome shotgun (WGS) entry which is preliminary data.</text>
</comment>